<dbReference type="Proteomes" id="UP000321960">
    <property type="component" value="Unassembled WGS sequence"/>
</dbReference>
<comment type="caution">
    <text evidence="2">The sequence shown here is derived from an EMBL/GenBank/DDBJ whole genome shotgun (WGS) entry which is preliminary data.</text>
</comment>
<dbReference type="Proteomes" id="UP001156856">
    <property type="component" value="Unassembled WGS sequence"/>
</dbReference>
<name>A0A512J7G5_9HYPH</name>
<proteinExistence type="predicted"/>
<evidence type="ECO:0000259" key="1">
    <source>
        <dbReference type="Pfam" id="PF06568"/>
    </source>
</evidence>
<sequence>MFTSIVRNIRIWRQTRRNVRYLAALDDRLLADIGIERTDLAKRRVRP</sequence>
<evidence type="ECO:0000313" key="4">
    <source>
        <dbReference type="Proteomes" id="UP000321960"/>
    </source>
</evidence>
<protein>
    <recommendedName>
        <fullName evidence="1">YjiS-like domain-containing protein</fullName>
    </recommendedName>
</protein>
<evidence type="ECO:0000313" key="2">
    <source>
        <dbReference type="EMBL" id="GEP05842.1"/>
    </source>
</evidence>
<accession>A0A512J7G5</accession>
<reference evidence="5" key="2">
    <citation type="journal article" date="2019" name="Int. J. Syst. Evol. Microbiol.">
        <title>The Global Catalogue of Microorganisms (GCM) 10K type strain sequencing project: providing services to taxonomists for standard genome sequencing and annotation.</title>
        <authorList>
            <consortium name="The Broad Institute Genomics Platform"/>
            <consortium name="The Broad Institute Genome Sequencing Center for Infectious Disease"/>
            <person name="Wu L."/>
            <person name="Ma J."/>
        </authorList>
    </citation>
    <scope>NUCLEOTIDE SEQUENCE [LARGE SCALE GENOMIC DNA]</scope>
    <source>
        <strain evidence="5">NBRC 107715</strain>
    </source>
</reference>
<reference evidence="3" key="4">
    <citation type="submission" date="2023-01" db="EMBL/GenBank/DDBJ databases">
        <title>Draft genome sequence of Methylobacterium oxalidis strain NBRC 107715.</title>
        <authorList>
            <person name="Sun Q."/>
            <person name="Mori K."/>
        </authorList>
    </citation>
    <scope>NUCLEOTIDE SEQUENCE</scope>
    <source>
        <strain evidence="3">NBRC 107715</strain>
    </source>
</reference>
<dbReference type="AlphaFoldDB" id="A0A512J7G5"/>
<dbReference type="InterPro" id="IPR009506">
    <property type="entry name" value="YjiS-like"/>
</dbReference>
<dbReference type="EMBL" id="BSPK01000105">
    <property type="protein sequence ID" value="GLS66451.1"/>
    <property type="molecule type" value="Genomic_DNA"/>
</dbReference>
<feature type="domain" description="YjiS-like" evidence="1">
    <location>
        <begin position="6"/>
        <end position="40"/>
    </location>
</feature>
<dbReference type="EMBL" id="BJZU01000081">
    <property type="protein sequence ID" value="GEP05842.1"/>
    <property type="molecule type" value="Genomic_DNA"/>
</dbReference>
<reference evidence="2 4" key="3">
    <citation type="submission" date="2019-07" db="EMBL/GenBank/DDBJ databases">
        <title>Whole genome shotgun sequence of Methylobacterium oxalidis NBRC 107715.</title>
        <authorList>
            <person name="Hosoyama A."/>
            <person name="Uohara A."/>
            <person name="Ohji S."/>
            <person name="Ichikawa N."/>
        </authorList>
    </citation>
    <scope>NUCLEOTIDE SEQUENCE [LARGE SCALE GENOMIC DNA]</scope>
    <source>
        <strain evidence="2 4">NBRC 107715</strain>
    </source>
</reference>
<evidence type="ECO:0000313" key="5">
    <source>
        <dbReference type="Proteomes" id="UP001156856"/>
    </source>
</evidence>
<keyword evidence="5" id="KW-1185">Reference proteome</keyword>
<dbReference type="Pfam" id="PF06568">
    <property type="entry name" value="YjiS-like"/>
    <property type="match status" value="1"/>
</dbReference>
<gene>
    <name evidence="3" type="ORF">GCM10007888_48340</name>
    <name evidence="2" type="ORF">MOX02_38800</name>
</gene>
<evidence type="ECO:0000313" key="3">
    <source>
        <dbReference type="EMBL" id="GLS66451.1"/>
    </source>
</evidence>
<dbReference type="RefSeq" id="WP_147027382.1">
    <property type="nucleotide sequence ID" value="NZ_BJZU01000081.1"/>
</dbReference>
<organism evidence="2 4">
    <name type="scientific">Methylobacterium oxalidis</name>
    <dbReference type="NCBI Taxonomy" id="944322"/>
    <lineage>
        <taxon>Bacteria</taxon>
        <taxon>Pseudomonadati</taxon>
        <taxon>Pseudomonadota</taxon>
        <taxon>Alphaproteobacteria</taxon>
        <taxon>Hyphomicrobiales</taxon>
        <taxon>Methylobacteriaceae</taxon>
        <taxon>Methylobacterium</taxon>
    </lineage>
</organism>
<reference evidence="3" key="1">
    <citation type="journal article" date="2014" name="Int. J. Syst. Evol. Microbiol.">
        <title>Complete genome of a new Firmicutes species belonging to the dominant human colonic microbiota ('Ruminococcus bicirculans') reveals two chromosomes and a selective capacity to utilize plant glucans.</title>
        <authorList>
            <consortium name="NISC Comparative Sequencing Program"/>
            <person name="Wegmann U."/>
            <person name="Louis P."/>
            <person name="Goesmann A."/>
            <person name="Henrissat B."/>
            <person name="Duncan S.H."/>
            <person name="Flint H.J."/>
        </authorList>
    </citation>
    <scope>NUCLEOTIDE SEQUENCE</scope>
    <source>
        <strain evidence="3">NBRC 107715</strain>
    </source>
</reference>